<comment type="similarity">
    <text evidence="8">Belongs to the tRNA(Ile)-lysidine synthase family.</text>
</comment>
<dbReference type="EC" id="6.3.4.19" evidence="8"/>
<name>A0A0B0I7A2_9BACI</name>
<comment type="domain">
    <text evidence="8">The N-terminal region contains the highly conserved SGGXDS motif, predicted to be a P-loop motif involved in ATP binding.</text>
</comment>
<organism evidence="10 11">
    <name type="scientific">Halalkalibacter okhensis</name>
    <dbReference type="NCBI Taxonomy" id="333138"/>
    <lineage>
        <taxon>Bacteria</taxon>
        <taxon>Bacillati</taxon>
        <taxon>Bacillota</taxon>
        <taxon>Bacilli</taxon>
        <taxon>Bacillales</taxon>
        <taxon>Bacillaceae</taxon>
        <taxon>Halalkalibacter</taxon>
    </lineage>
</organism>
<evidence type="ECO:0000313" key="10">
    <source>
        <dbReference type="EMBL" id="KHF38318.1"/>
    </source>
</evidence>
<feature type="domain" description="Lysidine-tRNA(Ile) synthetase C-terminal" evidence="9">
    <location>
        <begin position="383"/>
        <end position="456"/>
    </location>
</feature>
<keyword evidence="2 8" id="KW-0963">Cytoplasm</keyword>
<gene>
    <name evidence="8" type="primary">tilS</name>
    <name evidence="10" type="ORF">LQ50_21950</name>
</gene>
<evidence type="ECO:0000259" key="9">
    <source>
        <dbReference type="SMART" id="SM00977"/>
    </source>
</evidence>
<dbReference type="PANTHER" id="PTHR43033:SF1">
    <property type="entry name" value="TRNA(ILE)-LYSIDINE SYNTHASE-RELATED"/>
    <property type="match status" value="1"/>
</dbReference>
<dbReference type="Proteomes" id="UP000030832">
    <property type="component" value="Unassembled WGS sequence"/>
</dbReference>
<evidence type="ECO:0000256" key="4">
    <source>
        <dbReference type="ARBA" id="ARBA00022694"/>
    </source>
</evidence>
<dbReference type="InterPro" id="IPR015262">
    <property type="entry name" value="tRNA_Ile_lys_synt_subst-bd"/>
</dbReference>
<keyword evidence="5 8" id="KW-0547">Nucleotide-binding</keyword>
<comment type="subcellular location">
    <subcellularLocation>
        <location evidence="1 8">Cytoplasm</location>
    </subcellularLocation>
</comment>
<dbReference type="InterPro" id="IPR014729">
    <property type="entry name" value="Rossmann-like_a/b/a_fold"/>
</dbReference>
<dbReference type="Gene3D" id="3.40.50.620">
    <property type="entry name" value="HUPs"/>
    <property type="match status" value="1"/>
</dbReference>
<evidence type="ECO:0000256" key="6">
    <source>
        <dbReference type="ARBA" id="ARBA00022840"/>
    </source>
</evidence>
<dbReference type="Pfam" id="PF09179">
    <property type="entry name" value="TilS"/>
    <property type="match status" value="1"/>
</dbReference>
<dbReference type="InterPro" id="IPR012094">
    <property type="entry name" value="tRNA_Ile_lys_synt"/>
</dbReference>
<dbReference type="Gene3D" id="3.30.465.60">
    <property type="match status" value="1"/>
</dbReference>
<dbReference type="NCBIfam" id="TIGR02432">
    <property type="entry name" value="lysidine_TilS_N"/>
    <property type="match status" value="1"/>
</dbReference>
<keyword evidence="3 8" id="KW-0436">Ligase</keyword>
<dbReference type="GO" id="GO:0032267">
    <property type="term" value="F:tRNA(Ile)-lysidine synthase activity"/>
    <property type="evidence" value="ECO:0007669"/>
    <property type="project" value="UniProtKB-EC"/>
</dbReference>
<dbReference type="InterPro" id="IPR011063">
    <property type="entry name" value="TilS/TtcA_N"/>
</dbReference>
<dbReference type="SUPFAM" id="SSF56037">
    <property type="entry name" value="PheT/TilS domain"/>
    <property type="match status" value="1"/>
</dbReference>
<dbReference type="Pfam" id="PF11734">
    <property type="entry name" value="TilS_C"/>
    <property type="match status" value="1"/>
</dbReference>
<keyword evidence="4 8" id="KW-0819">tRNA processing</keyword>
<dbReference type="GO" id="GO:0006400">
    <property type="term" value="P:tRNA modification"/>
    <property type="evidence" value="ECO:0007669"/>
    <property type="project" value="UniProtKB-UniRule"/>
</dbReference>
<dbReference type="GO" id="GO:0005737">
    <property type="term" value="C:cytoplasm"/>
    <property type="evidence" value="ECO:0007669"/>
    <property type="project" value="UniProtKB-SubCell"/>
</dbReference>
<dbReference type="EMBL" id="JRJU01000043">
    <property type="protein sequence ID" value="KHF38318.1"/>
    <property type="molecule type" value="Genomic_DNA"/>
</dbReference>
<dbReference type="AlphaFoldDB" id="A0A0B0I7A2"/>
<protein>
    <recommendedName>
        <fullName evidence="8">tRNA(Ile)-lysidine synthase</fullName>
        <ecNumber evidence="8">6.3.4.19</ecNumber>
    </recommendedName>
    <alternativeName>
        <fullName evidence="8">tRNA(Ile)-2-lysyl-cytidine synthase</fullName>
    </alternativeName>
    <alternativeName>
        <fullName evidence="8">tRNA(Ile)-lysidine synthetase</fullName>
    </alternativeName>
</protein>
<accession>A0A0B0I7A2</accession>
<keyword evidence="6 8" id="KW-0067">ATP-binding</keyword>
<dbReference type="STRING" id="333138.LQ50_21950"/>
<dbReference type="HAMAP" id="MF_01161">
    <property type="entry name" value="tRNA_Ile_lys_synt"/>
    <property type="match status" value="1"/>
</dbReference>
<dbReference type="SUPFAM" id="SSF82829">
    <property type="entry name" value="MesJ substrate recognition domain-like"/>
    <property type="match status" value="1"/>
</dbReference>
<dbReference type="Pfam" id="PF01171">
    <property type="entry name" value="ATP_bind_3"/>
    <property type="match status" value="1"/>
</dbReference>
<comment type="function">
    <text evidence="8">Ligates lysine onto the cytidine present at position 34 of the AUA codon-specific tRNA(Ile) that contains the anticodon CAU, in an ATP-dependent manner. Cytidine is converted to lysidine, thus changing the amino acid specificity of the tRNA from methionine to isoleucine.</text>
</comment>
<evidence type="ECO:0000256" key="1">
    <source>
        <dbReference type="ARBA" id="ARBA00004496"/>
    </source>
</evidence>
<keyword evidence="11" id="KW-1185">Reference proteome</keyword>
<comment type="caution">
    <text evidence="10">The sequence shown here is derived from an EMBL/GenBank/DDBJ whole genome shotgun (WGS) entry which is preliminary data.</text>
</comment>
<sequence>MKSDVHNFIKRHHLFEDCKLVIVAVSGGPDSMALLHYLWSNQEYYQIEIAACHVHHQLRGEESDEDARYVEHFCQERGITFHERRVNVKEYASEKNVGTQLAARELRYSYFEELLSRYSDSALATGHHGDDQVETVLMKMVRGSLPLFTYGIPVKRKMGQGVIIRPFLGITKEKIEQYCIEEALYPRRDSSNESTVYTRNRFRKVVLPFLKEENPLIHTHVQRKYEWENDDQDLLMALAEEVKSTIITKKSERNVTISRIALLNVALPLQRRVIHLILNYLYGKNSPLITSIHIEQVLDMVQYGKPSADLHLPDSTLIRREYDLCHFTKDSIDEGEQAIELLSIPGSLSTKTWVIESYVTEDKDIVERDNQIILDYEAVSEPLFVRSKRASDRMTCRGMDGTKKVGRLFIDRKIPKQERKQWPIIIDGEGNIVWVPFLHRSKVGHVGHDTKKVLVLTSYRNIRPDEK</sequence>
<comment type="catalytic activity">
    <reaction evidence="7 8">
        <text>cytidine(34) in tRNA(Ile2) + L-lysine + ATP = lysidine(34) in tRNA(Ile2) + AMP + diphosphate + H(+)</text>
        <dbReference type="Rhea" id="RHEA:43744"/>
        <dbReference type="Rhea" id="RHEA-COMP:10625"/>
        <dbReference type="Rhea" id="RHEA-COMP:10670"/>
        <dbReference type="ChEBI" id="CHEBI:15378"/>
        <dbReference type="ChEBI" id="CHEBI:30616"/>
        <dbReference type="ChEBI" id="CHEBI:32551"/>
        <dbReference type="ChEBI" id="CHEBI:33019"/>
        <dbReference type="ChEBI" id="CHEBI:82748"/>
        <dbReference type="ChEBI" id="CHEBI:83665"/>
        <dbReference type="ChEBI" id="CHEBI:456215"/>
        <dbReference type="EC" id="6.3.4.19"/>
    </reaction>
</comment>
<dbReference type="SMART" id="SM00977">
    <property type="entry name" value="TilS_C"/>
    <property type="match status" value="1"/>
</dbReference>
<evidence type="ECO:0000256" key="5">
    <source>
        <dbReference type="ARBA" id="ARBA00022741"/>
    </source>
</evidence>
<evidence type="ECO:0000256" key="7">
    <source>
        <dbReference type="ARBA" id="ARBA00048539"/>
    </source>
</evidence>
<evidence type="ECO:0000313" key="11">
    <source>
        <dbReference type="Proteomes" id="UP000030832"/>
    </source>
</evidence>
<evidence type="ECO:0000256" key="8">
    <source>
        <dbReference type="HAMAP-Rule" id="MF_01161"/>
    </source>
</evidence>
<evidence type="ECO:0000256" key="3">
    <source>
        <dbReference type="ARBA" id="ARBA00022598"/>
    </source>
</evidence>
<dbReference type="PANTHER" id="PTHR43033">
    <property type="entry name" value="TRNA(ILE)-LYSIDINE SYNTHASE-RELATED"/>
    <property type="match status" value="1"/>
</dbReference>
<reference evidence="10 11" key="1">
    <citation type="submission" date="2014-09" db="EMBL/GenBank/DDBJ databases">
        <title>Genome sequencing and annotation of Bacillus Okhensis strain Kh10-101T.</title>
        <authorList>
            <person name="Prakash J.S."/>
        </authorList>
    </citation>
    <scope>NUCLEOTIDE SEQUENCE [LARGE SCALE GENOMIC DNA]</scope>
    <source>
        <strain evidence="11">Kh10-101T</strain>
    </source>
</reference>
<evidence type="ECO:0000256" key="2">
    <source>
        <dbReference type="ARBA" id="ARBA00022490"/>
    </source>
</evidence>
<dbReference type="RefSeq" id="WP_034632998.1">
    <property type="nucleotide sequence ID" value="NZ_JRJU01000043.1"/>
</dbReference>
<feature type="binding site" evidence="8">
    <location>
        <begin position="26"/>
        <end position="31"/>
    </location>
    <ligand>
        <name>ATP</name>
        <dbReference type="ChEBI" id="CHEBI:30616"/>
    </ligand>
</feature>
<dbReference type="NCBIfam" id="TIGR02433">
    <property type="entry name" value="lysidine_TilS_C"/>
    <property type="match status" value="1"/>
</dbReference>
<dbReference type="InterPro" id="IPR012795">
    <property type="entry name" value="tRNA_Ile_lys_synt_N"/>
</dbReference>
<dbReference type="eggNOG" id="COG0037">
    <property type="taxonomic scope" value="Bacteria"/>
</dbReference>
<dbReference type="GO" id="GO:0005524">
    <property type="term" value="F:ATP binding"/>
    <property type="evidence" value="ECO:0007669"/>
    <property type="project" value="UniProtKB-UniRule"/>
</dbReference>
<dbReference type="CDD" id="cd01992">
    <property type="entry name" value="TilS_N"/>
    <property type="match status" value="1"/>
</dbReference>
<proteinExistence type="inferred from homology"/>
<dbReference type="SUPFAM" id="SSF52402">
    <property type="entry name" value="Adenine nucleotide alpha hydrolases-like"/>
    <property type="match status" value="1"/>
</dbReference>
<dbReference type="InterPro" id="IPR012796">
    <property type="entry name" value="Lysidine-tRNA-synth_C"/>
</dbReference>
<dbReference type="OrthoDB" id="9807403at2"/>